<evidence type="ECO:0000259" key="9">
    <source>
        <dbReference type="PROSITE" id="PS50157"/>
    </source>
</evidence>
<dbReference type="SUPFAM" id="SSF57667">
    <property type="entry name" value="beta-beta-alpha zinc fingers"/>
    <property type="match status" value="2"/>
</dbReference>
<feature type="region of interest" description="Disordered" evidence="8">
    <location>
        <begin position="87"/>
        <end position="107"/>
    </location>
</feature>
<dbReference type="GO" id="GO:0005634">
    <property type="term" value="C:nucleus"/>
    <property type="evidence" value="ECO:0007669"/>
    <property type="project" value="UniProtKB-SubCell"/>
</dbReference>
<evidence type="ECO:0000313" key="10">
    <source>
        <dbReference type="EMBL" id="CAB3266491.1"/>
    </source>
</evidence>
<dbReference type="InterPro" id="IPR013087">
    <property type="entry name" value="Znf_C2H2_type"/>
</dbReference>
<feature type="domain" description="C2H2-type" evidence="9">
    <location>
        <begin position="336"/>
        <end position="365"/>
    </location>
</feature>
<keyword evidence="6" id="KW-0539">Nucleus</keyword>
<organism evidence="10">
    <name type="scientific">Phallusia mammillata</name>
    <dbReference type="NCBI Taxonomy" id="59560"/>
    <lineage>
        <taxon>Eukaryota</taxon>
        <taxon>Metazoa</taxon>
        <taxon>Chordata</taxon>
        <taxon>Tunicata</taxon>
        <taxon>Ascidiacea</taxon>
        <taxon>Phlebobranchia</taxon>
        <taxon>Ascidiidae</taxon>
        <taxon>Phallusia</taxon>
    </lineage>
</organism>
<keyword evidence="4 7" id="KW-0863">Zinc-finger</keyword>
<comment type="subcellular location">
    <subcellularLocation>
        <location evidence="1">Nucleus</location>
    </subcellularLocation>
</comment>
<evidence type="ECO:0000256" key="8">
    <source>
        <dbReference type="SAM" id="MobiDB-lite"/>
    </source>
</evidence>
<keyword evidence="3" id="KW-0677">Repeat</keyword>
<evidence type="ECO:0000256" key="2">
    <source>
        <dbReference type="ARBA" id="ARBA00022723"/>
    </source>
</evidence>
<evidence type="ECO:0000256" key="1">
    <source>
        <dbReference type="ARBA" id="ARBA00004123"/>
    </source>
</evidence>
<evidence type="ECO:0000256" key="7">
    <source>
        <dbReference type="PROSITE-ProRule" id="PRU00042"/>
    </source>
</evidence>
<dbReference type="PROSITE" id="PS00028">
    <property type="entry name" value="ZINC_FINGER_C2H2_1"/>
    <property type="match status" value="3"/>
</dbReference>
<evidence type="ECO:0000256" key="3">
    <source>
        <dbReference type="ARBA" id="ARBA00022737"/>
    </source>
</evidence>
<dbReference type="EMBL" id="LR790629">
    <property type="protein sequence ID" value="CAB3266491.1"/>
    <property type="molecule type" value="mRNA"/>
</dbReference>
<dbReference type="GO" id="GO:0000981">
    <property type="term" value="F:DNA-binding transcription factor activity, RNA polymerase II-specific"/>
    <property type="evidence" value="ECO:0007669"/>
    <property type="project" value="TreeGrafter"/>
</dbReference>
<gene>
    <name evidence="10" type="primary">Sp4</name>
</gene>
<dbReference type="InterPro" id="IPR036236">
    <property type="entry name" value="Znf_C2H2_sf"/>
</dbReference>
<sequence>MSTNSVGILTSVACEPQSSSSPLILLAKACSQVKSDGPTFTEILSTAPLCHPNQSFHLQKFSLPVIGSSSTLAGIGGLSFKPIRSKSTTTHSDSISENFLPTNKPSIDSNSGVQQEFKIVKGKMVPLLNETNQAPLNHVEKTNNVLSGKSPIVSTAQYYLPAGTNISRLDNVNSSCPTEKFESTSQCIGQDMVIQDKSNSKVKITVPPNTSPESLQQILKLALKAMNEYKTMNKNGPMVITGNVPVTASSEKSLKETVSTAVTSLKVGAQKREKSERKNKRVPCSCPNCIMAGRRRTSESKGPRIHICHHSGCRKWYTKTSNLRAHLRTHTGERPYVCTATNCNKRFNRSDELLRHVRTHTGEKRFSCEECGHGFMRRDHLHQHLKIHRKNAT</sequence>
<evidence type="ECO:0000256" key="6">
    <source>
        <dbReference type="ARBA" id="ARBA00023242"/>
    </source>
</evidence>
<feature type="domain" description="C2H2-type" evidence="9">
    <location>
        <begin position="306"/>
        <end position="335"/>
    </location>
</feature>
<dbReference type="FunFam" id="3.30.160.60:FF:000100">
    <property type="entry name" value="Zinc finger 45-like"/>
    <property type="match status" value="1"/>
</dbReference>
<dbReference type="Gene3D" id="3.30.160.60">
    <property type="entry name" value="Classic Zinc Finger"/>
    <property type="match status" value="3"/>
</dbReference>
<dbReference type="AlphaFoldDB" id="A0A6F9DTI1"/>
<dbReference type="GO" id="GO:0000978">
    <property type="term" value="F:RNA polymerase II cis-regulatory region sequence-specific DNA binding"/>
    <property type="evidence" value="ECO:0007669"/>
    <property type="project" value="TreeGrafter"/>
</dbReference>
<keyword evidence="2" id="KW-0479">Metal-binding</keyword>
<name>A0A6F9DTI1_9ASCI</name>
<dbReference type="PANTHER" id="PTHR23235:SF120">
    <property type="entry name" value="KRUPPEL-LIKE FACTOR 15"/>
    <property type="match status" value="1"/>
</dbReference>
<accession>A0A6F9DTI1</accession>
<dbReference type="FunFam" id="3.30.160.60:FF:000018">
    <property type="entry name" value="Krueppel-like factor 15"/>
    <property type="match status" value="1"/>
</dbReference>
<reference evidence="10" key="1">
    <citation type="submission" date="2020-04" db="EMBL/GenBank/DDBJ databases">
        <authorList>
            <person name="Neveu A P."/>
        </authorList>
    </citation>
    <scope>NUCLEOTIDE SEQUENCE</scope>
    <source>
        <tissue evidence="10">Whole embryo</tissue>
    </source>
</reference>
<dbReference type="Pfam" id="PF00096">
    <property type="entry name" value="zf-C2H2"/>
    <property type="match status" value="2"/>
</dbReference>
<dbReference type="GO" id="GO:0008270">
    <property type="term" value="F:zinc ion binding"/>
    <property type="evidence" value="ECO:0007669"/>
    <property type="project" value="UniProtKB-KW"/>
</dbReference>
<evidence type="ECO:0000256" key="4">
    <source>
        <dbReference type="ARBA" id="ARBA00022771"/>
    </source>
</evidence>
<protein>
    <submittedName>
        <fullName evidence="10">ZF(C2H2)-78 zinc finger protein</fullName>
    </submittedName>
</protein>
<proteinExistence type="evidence at transcript level"/>
<evidence type="ECO:0000256" key="5">
    <source>
        <dbReference type="ARBA" id="ARBA00022833"/>
    </source>
</evidence>
<feature type="domain" description="C2H2-type" evidence="9">
    <location>
        <begin position="366"/>
        <end position="393"/>
    </location>
</feature>
<keyword evidence="5" id="KW-0862">Zinc</keyword>
<dbReference type="PANTHER" id="PTHR23235">
    <property type="entry name" value="KRUEPPEL-LIKE TRANSCRIPTION FACTOR"/>
    <property type="match status" value="1"/>
</dbReference>
<dbReference type="PROSITE" id="PS50157">
    <property type="entry name" value="ZINC_FINGER_C2H2_2"/>
    <property type="match status" value="3"/>
</dbReference>
<dbReference type="SMART" id="SM00355">
    <property type="entry name" value="ZnF_C2H2"/>
    <property type="match status" value="3"/>
</dbReference>